<dbReference type="InterPro" id="IPR052536">
    <property type="entry name" value="ABC-4_Integral_Memb_Prot"/>
</dbReference>
<dbReference type="Proteomes" id="UP000190080">
    <property type="component" value="Unassembled WGS sequence"/>
</dbReference>
<dbReference type="OrthoDB" id="9781780at2"/>
<feature type="transmembrane region" description="Helical" evidence="6">
    <location>
        <begin position="156"/>
        <end position="177"/>
    </location>
</feature>
<evidence type="ECO:0000256" key="3">
    <source>
        <dbReference type="ARBA" id="ARBA00022692"/>
    </source>
</evidence>
<keyword evidence="5 6" id="KW-0472">Membrane</keyword>
<dbReference type="RefSeq" id="WP_079427734.1">
    <property type="nucleotide sequence ID" value="NZ_MZGV01000074.1"/>
</dbReference>
<feature type="transmembrane region" description="Helical" evidence="6">
    <location>
        <begin position="575"/>
        <end position="593"/>
    </location>
</feature>
<dbReference type="PANTHER" id="PTHR46795">
    <property type="entry name" value="ABC TRANSPORTER PERMEASE-RELATED-RELATED"/>
    <property type="match status" value="1"/>
</dbReference>
<dbReference type="EMBL" id="MZGV01000074">
    <property type="protein sequence ID" value="OPJ57726.1"/>
    <property type="molecule type" value="Genomic_DNA"/>
</dbReference>
<dbReference type="PIRSF" id="PIRSF018968">
    <property type="entry name" value="ABC_permease_BceB"/>
    <property type="match status" value="1"/>
</dbReference>
<feature type="domain" description="ABC3 transporter permease C-terminal" evidence="7">
    <location>
        <begin position="59"/>
        <end position="173"/>
    </location>
</feature>
<comment type="caution">
    <text evidence="8">The sequence shown here is derived from an EMBL/GenBank/DDBJ whole genome shotgun (WGS) entry which is preliminary data.</text>
</comment>
<keyword evidence="3 6" id="KW-0812">Transmembrane</keyword>
<evidence type="ECO:0000313" key="9">
    <source>
        <dbReference type="Proteomes" id="UP000190080"/>
    </source>
</evidence>
<protein>
    <submittedName>
        <fullName evidence="8">Bacitracin export permease protein BceB</fullName>
    </submittedName>
</protein>
<evidence type="ECO:0000259" key="7">
    <source>
        <dbReference type="Pfam" id="PF02687"/>
    </source>
</evidence>
<comment type="subcellular location">
    <subcellularLocation>
        <location evidence="1 6">Cell membrane</location>
        <topology evidence="1 6">Multi-pass membrane protein</topology>
    </subcellularLocation>
</comment>
<feature type="transmembrane region" description="Helical" evidence="6">
    <location>
        <begin position="54"/>
        <end position="76"/>
    </location>
</feature>
<dbReference type="STRING" id="1450648.CLORY_39540"/>
<evidence type="ECO:0000256" key="1">
    <source>
        <dbReference type="ARBA" id="ARBA00004651"/>
    </source>
</evidence>
<keyword evidence="9" id="KW-1185">Reference proteome</keyword>
<feature type="transmembrane region" description="Helical" evidence="6">
    <location>
        <begin position="605"/>
        <end position="626"/>
    </location>
</feature>
<comment type="similarity">
    <text evidence="6">Belongs to the ABC-4 integral membrane protein family.</text>
</comment>
<dbReference type="PANTHER" id="PTHR46795:SF3">
    <property type="entry name" value="ABC TRANSPORTER PERMEASE"/>
    <property type="match status" value="1"/>
</dbReference>
<proteinExistence type="inferred from homology"/>
<gene>
    <name evidence="8" type="primary">bceB_4</name>
    <name evidence="8" type="ORF">CLORY_39540</name>
</gene>
<evidence type="ECO:0000256" key="2">
    <source>
        <dbReference type="ARBA" id="ARBA00022475"/>
    </source>
</evidence>
<keyword evidence="4 6" id="KW-1133">Transmembrane helix</keyword>
<sequence>MTLVNMALCNIKSKFKNYWTFFLSSTFSVFVLYIFLSIINNDRVKSELGGKKTFTMLFIVASCVIATFSAFFIWYANSFMIKSRKKEFALYMILGMSKKQAAWLAFIENLITIAAAFCAGIVLGLVFNKFFIMLLYQMIGVTGDVQFQFSIKALRACVYIFGCMFAVISVHSTMLIYGNNLIDLFNASSKGEKSLNVSYKTVLVEIISIVFLASGYFLAVQKLAINILLAPLVVTLVVVGTVLFFYETTSLIIYFSKRDEKNFFKGTKPITVCQLGYRYRGNAGTLSVIAVTTTIALCAVITCFGLINKVALNARSVRPFSVEYVNSDQNAATDKVFYSVLKQHEEISIRYKDNIKFIRLKTSNRFSDTKNNAIFILNQSKFNLINKHEGISRRVKLKSDEDCYFVQLANLAADKSVIGKTIKLNNRNLKYNFKVIGTDNKYFIALDHFTQTLIVKDSVYQSINNSINSKSKISITGYILKNDLLSKSFISDLTDKLPKENSLETFLENYSNGLKMVGMMAFIGVFIGIVFLTATGSIIYFKMVMEAQEDREKFIILKKIGLSSTEIKKAISKELIFLFGMPFVVAACNTYIASITLSKIMNVKIYVSFIICILVYAALYSIYYLITLNSYMKTTSEVN</sequence>
<feature type="transmembrane region" description="Helical" evidence="6">
    <location>
        <begin position="21"/>
        <end position="39"/>
    </location>
</feature>
<dbReference type="InterPro" id="IPR027022">
    <property type="entry name" value="ABC_permease_BceB-typ"/>
</dbReference>
<dbReference type="AlphaFoldDB" id="A0A1V4ICQ5"/>
<evidence type="ECO:0000313" key="8">
    <source>
        <dbReference type="EMBL" id="OPJ57726.1"/>
    </source>
</evidence>
<feature type="transmembrane region" description="Helical" evidence="6">
    <location>
        <begin position="88"/>
        <end position="107"/>
    </location>
</feature>
<evidence type="ECO:0000256" key="6">
    <source>
        <dbReference type="PIRNR" id="PIRNR018968"/>
    </source>
</evidence>
<dbReference type="InterPro" id="IPR003838">
    <property type="entry name" value="ABC3_permease_C"/>
</dbReference>
<reference evidence="8 9" key="1">
    <citation type="submission" date="2017-03" db="EMBL/GenBank/DDBJ databases">
        <title>Genome sequence of Clostridium oryzae DSM 28571.</title>
        <authorList>
            <person name="Poehlein A."/>
            <person name="Daniel R."/>
        </authorList>
    </citation>
    <scope>NUCLEOTIDE SEQUENCE [LARGE SCALE GENOMIC DNA]</scope>
    <source>
        <strain evidence="8 9">DSM 28571</strain>
    </source>
</reference>
<feature type="transmembrane region" description="Helical" evidence="6">
    <location>
        <begin position="517"/>
        <end position="541"/>
    </location>
</feature>
<feature type="transmembrane region" description="Helical" evidence="6">
    <location>
        <begin position="225"/>
        <end position="246"/>
    </location>
</feature>
<organism evidence="8 9">
    <name type="scientific">Clostridium oryzae</name>
    <dbReference type="NCBI Taxonomy" id="1450648"/>
    <lineage>
        <taxon>Bacteria</taxon>
        <taxon>Bacillati</taxon>
        <taxon>Bacillota</taxon>
        <taxon>Clostridia</taxon>
        <taxon>Eubacteriales</taxon>
        <taxon>Clostridiaceae</taxon>
        <taxon>Clostridium</taxon>
    </lineage>
</organism>
<dbReference type="GO" id="GO:0005886">
    <property type="term" value="C:plasma membrane"/>
    <property type="evidence" value="ECO:0007669"/>
    <property type="project" value="UniProtKB-SubCell"/>
</dbReference>
<evidence type="ECO:0000256" key="4">
    <source>
        <dbReference type="ARBA" id="ARBA00022989"/>
    </source>
</evidence>
<keyword evidence="2 6" id="KW-1003">Cell membrane</keyword>
<feature type="transmembrane region" description="Helical" evidence="6">
    <location>
        <begin position="113"/>
        <end position="136"/>
    </location>
</feature>
<feature type="transmembrane region" description="Helical" evidence="6">
    <location>
        <begin position="197"/>
        <end position="218"/>
    </location>
</feature>
<evidence type="ECO:0000256" key="5">
    <source>
        <dbReference type="ARBA" id="ARBA00023136"/>
    </source>
</evidence>
<feature type="transmembrane region" description="Helical" evidence="6">
    <location>
        <begin position="286"/>
        <end position="307"/>
    </location>
</feature>
<dbReference type="Pfam" id="PF02687">
    <property type="entry name" value="FtsX"/>
    <property type="match status" value="1"/>
</dbReference>
<keyword evidence="6" id="KW-0813">Transport</keyword>
<dbReference type="GO" id="GO:0055085">
    <property type="term" value="P:transmembrane transport"/>
    <property type="evidence" value="ECO:0007669"/>
    <property type="project" value="UniProtKB-UniRule"/>
</dbReference>
<accession>A0A1V4ICQ5</accession>
<name>A0A1V4ICQ5_9CLOT</name>